<evidence type="ECO:0000259" key="8">
    <source>
        <dbReference type="Pfam" id="PF01416"/>
    </source>
</evidence>
<dbReference type="InterPro" id="IPR020097">
    <property type="entry name" value="PsdUridine_synth_TruA_a/b_dom"/>
</dbReference>
<dbReference type="EMBL" id="DVFT01000197">
    <property type="protein sequence ID" value="HIQ97519.1"/>
    <property type="molecule type" value="Genomic_DNA"/>
</dbReference>
<dbReference type="PANTHER" id="PTHR11142">
    <property type="entry name" value="PSEUDOURIDYLATE SYNTHASE"/>
    <property type="match status" value="1"/>
</dbReference>
<dbReference type="GO" id="GO:0003723">
    <property type="term" value="F:RNA binding"/>
    <property type="evidence" value="ECO:0007669"/>
    <property type="project" value="InterPro"/>
</dbReference>
<dbReference type="PANTHER" id="PTHR11142:SF22">
    <property type="entry name" value="TRNA PSEUDOURIDINE SYNTHASE A 2"/>
    <property type="match status" value="1"/>
</dbReference>
<dbReference type="HAMAP" id="MF_00171">
    <property type="entry name" value="TruA"/>
    <property type="match status" value="1"/>
</dbReference>
<dbReference type="AlphaFoldDB" id="A0A9D1D363"/>
<evidence type="ECO:0000256" key="1">
    <source>
        <dbReference type="ARBA" id="ARBA00009375"/>
    </source>
</evidence>
<feature type="domain" description="Pseudouridine synthase I TruA alpha/beta" evidence="8">
    <location>
        <begin position="145"/>
        <end position="244"/>
    </location>
</feature>
<evidence type="ECO:0000256" key="4">
    <source>
        <dbReference type="HAMAP-Rule" id="MF_00171"/>
    </source>
</evidence>
<dbReference type="Gene3D" id="3.30.70.660">
    <property type="entry name" value="Pseudouridine synthase I, catalytic domain, C-terminal subdomain"/>
    <property type="match status" value="1"/>
</dbReference>
<comment type="caution">
    <text evidence="4">Lacks conserved residue(s) required for the propagation of feature annotation.</text>
</comment>
<dbReference type="NCBIfam" id="TIGR00071">
    <property type="entry name" value="hisT_truA"/>
    <property type="match status" value="1"/>
</dbReference>
<reference evidence="9" key="1">
    <citation type="submission" date="2020-10" db="EMBL/GenBank/DDBJ databases">
        <authorList>
            <person name="Gilroy R."/>
        </authorList>
    </citation>
    <scope>NUCLEOTIDE SEQUENCE</scope>
    <source>
        <strain evidence="9">ChiSjej3B21-11622</strain>
    </source>
</reference>
<dbReference type="SUPFAM" id="SSF55120">
    <property type="entry name" value="Pseudouridine synthase"/>
    <property type="match status" value="1"/>
</dbReference>
<dbReference type="GO" id="GO:0160147">
    <property type="term" value="F:tRNA pseudouridine(38-40) synthase activity"/>
    <property type="evidence" value="ECO:0007669"/>
    <property type="project" value="UniProtKB-EC"/>
</dbReference>
<organism evidence="9 10">
    <name type="scientific">Candidatus Limivivens merdigallinarum</name>
    <dbReference type="NCBI Taxonomy" id="2840859"/>
    <lineage>
        <taxon>Bacteria</taxon>
        <taxon>Bacillati</taxon>
        <taxon>Bacillota</taxon>
        <taxon>Clostridia</taxon>
        <taxon>Lachnospirales</taxon>
        <taxon>Lachnospiraceae</taxon>
        <taxon>Lachnospiraceae incertae sedis</taxon>
        <taxon>Candidatus Limivivens</taxon>
    </lineage>
</organism>
<feature type="binding site" evidence="4 6">
    <location>
        <position position="110"/>
    </location>
    <ligand>
        <name>substrate</name>
    </ligand>
</feature>
<dbReference type="PIRSF" id="PIRSF001430">
    <property type="entry name" value="tRNA_psdUrid_synth"/>
    <property type="match status" value="1"/>
</dbReference>
<dbReference type="InterPro" id="IPR020103">
    <property type="entry name" value="PsdUridine_synth_cat_dom_sf"/>
</dbReference>
<protein>
    <recommendedName>
        <fullName evidence="4">tRNA pseudouridine synthase A</fullName>
        <ecNumber evidence="4">5.4.99.12</ecNumber>
    </recommendedName>
    <alternativeName>
        <fullName evidence="4">tRNA pseudouridine(38-40) synthase</fullName>
    </alternativeName>
    <alternativeName>
        <fullName evidence="4">tRNA pseudouridylate synthase I</fullName>
    </alternativeName>
    <alternativeName>
        <fullName evidence="4">tRNA-uridine isomerase I</fullName>
    </alternativeName>
</protein>
<evidence type="ECO:0000256" key="7">
    <source>
        <dbReference type="RuleBase" id="RU003792"/>
    </source>
</evidence>
<reference evidence="9" key="2">
    <citation type="journal article" date="2021" name="PeerJ">
        <title>Extensive microbial diversity within the chicken gut microbiome revealed by metagenomics and culture.</title>
        <authorList>
            <person name="Gilroy R."/>
            <person name="Ravi A."/>
            <person name="Getino M."/>
            <person name="Pursley I."/>
            <person name="Horton D.L."/>
            <person name="Alikhan N.F."/>
            <person name="Baker D."/>
            <person name="Gharbi K."/>
            <person name="Hall N."/>
            <person name="Watson M."/>
            <person name="Adriaenssens E.M."/>
            <person name="Foster-Nyarko E."/>
            <person name="Jarju S."/>
            <person name="Secka A."/>
            <person name="Antonio M."/>
            <person name="Oren A."/>
            <person name="Chaudhuri R.R."/>
            <person name="La Ragione R."/>
            <person name="Hildebrand F."/>
            <person name="Pallen M.J."/>
        </authorList>
    </citation>
    <scope>NUCLEOTIDE SEQUENCE</scope>
    <source>
        <strain evidence="9">ChiSjej3B21-11622</strain>
    </source>
</reference>
<feature type="active site" description="Nucleophile" evidence="4 5">
    <location>
        <position position="52"/>
    </location>
</feature>
<dbReference type="InterPro" id="IPR020094">
    <property type="entry name" value="TruA/RsuA/RluB/E/F_N"/>
</dbReference>
<gene>
    <name evidence="4 9" type="primary">truA</name>
    <name evidence="9" type="ORF">IAB26_13300</name>
</gene>
<dbReference type="GO" id="GO:0031119">
    <property type="term" value="P:tRNA pseudouridine synthesis"/>
    <property type="evidence" value="ECO:0007669"/>
    <property type="project" value="UniProtKB-UniRule"/>
</dbReference>
<comment type="similarity">
    <text evidence="1 4 7">Belongs to the tRNA pseudouridine synthase TruA family.</text>
</comment>
<dbReference type="CDD" id="cd02570">
    <property type="entry name" value="PseudoU_synth_EcTruA"/>
    <property type="match status" value="1"/>
</dbReference>
<keyword evidence="2 4" id="KW-0819">tRNA processing</keyword>
<dbReference type="Proteomes" id="UP000886886">
    <property type="component" value="Unassembled WGS sequence"/>
</dbReference>
<accession>A0A9D1D363</accession>
<dbReference type="InterPro" id="IPR001406">
    <property type="entry name" value="PsdUridine_synth_TruA"/>
</dbReference>
<evidence type="ECO:0000313" key="10">
    <source>
        <dbReference type="Proteomes" id="UP000886886"/>
    </source>
</evidence>
<keyword evidence="3 4" id="KW-0413">Isomerase</keyword>
<feature type="domain" description="Pseudouridine synthase I TruA alpha/beta" evidence="8">
    <location>
        <begin position="7"/>
        <end position="102"/>
    </location>
</feature>
<dbReference type="FunFam" id="3.30.70.580:FF:000001">
    <property type="entry name" value="tRNA pseudouridine synthase A"/>
    <property type="match status" value="1"/>
</dbReference>
<evidence type="ECO:0000256" key="3">
    <source>
        <dbReference type="ARBA" id="ARBA00023235"/>
    </source>
</evidence>
<dbReference type="Gene3D" id="3.30.70.580">
    <property type="entry name" value="Pseudouridine synthase I, catalytic domain, N-terminal subdomain"/>
    <property type="match status" value="1"/>
</dbReference>
<dbReference type="Pfam" id="PF01416">
    <property type="entry name" value="PseudoU_synth_1"/>
    <property type="match status" value="2"/>
</dbReference>
<evidence type="ECO:0000256" key="2">
    <source>
        <dbReference type="ARBA" id="ARBA00022694"/>
    </source>
</evidence>
<comment type="caution">
    <text evidence="9">The sequence shown here is derived from an EMBL/GenBank/DDBJ whole genome shotgun (WGS) entry which is preliminary data.</text>
</comment>
<comment type="catalytic activity">
    <reaction evidence="4 7">
        <text>uridine(38/39/40) in tRNA = pseudouridine(38/39/40) in tRNA</text>
        <dbReference type="Rhea" id="RHEA:22376"/>
        <dbReference type="Rhea" id="RHEA-COMP:10085"/>
        <dbReference type="Rhea" id="RHEA-COMP:10087"/>
        <dbReference type="ChEBI" id="CHEBI:65314"/>
        <dbReference type="ChEBI" id="CHEBI:65315"/>
        <dbReference type="EC" id="5.4.99.12"/>
    </reaction>
</comment>
<comment type="subunit">
    <text evidence="4">Homodimer.</text>
</comment>
<comment type="function">
    <text evidence="4">Formation of pseudouridine at positions 38, 39 and 40 in the anticodon stem and loop of transfer RNAs.</text>
</comment>
<evidence type="ECO:0000256" key="6">
    <source>
        <dbReference type="PIRSR" id="PIRSR001430-2"/>
    </source>
</evidence>
<evidence type="ECO:0000313" key="9">
    <source>
        <dbReference type="EMBL" id="HIQ97519.1"/>
    </source>
</evidence>
<evidence type="ECO:0000256" key="5">
    <source>
        <dbReference type="PIRSR" id="PIRSR001430-1"/>
    </source>
</evidence>
<dbReference type="InterPro" id="IPR020095">
    <property type="entry name" value="PsdUridine_synth_TruA_C"/>
</dbReference>
<name>A0A9D1D363_9FIRM</name>
<sequence length="244" mass="28219">MNYRLLIQYDGTRYDGWQRQGNTEKTIQGKIEEVLKRMTGQETELFGAGRTDAGVHALGQVANFHWQEERSPEEILRYLNEYLPEDIGIRKVEKAGDRFHSRLNAKGKCYRYRIQTGSVKNVFERRQIYPFGAALDLKAMERAGELLKGKRDFRGYSSLKRSKKSTVRELQEIRFREKDGEIWIDYYGDGFLYNMVRILTGTLIEVGSHQRTAESVRDALISGDRQDAGFTAPARGLTLVEVYF</sequence>
<proteinExistence type="inferred from homology"/>
<dbReference type="EC" id="5.4.99.12" evidence="4"/>